<dbReference type="AlphaFoldDB" id="G7H1J1"/>
<comment type="subcellular location">
    <subcellularLocation>
        <location evidence="1">Membrane</location>
    </subcellularLocation>
</comment>
<keyword evidence="6" id="KW-1185">Reference proteome</keyword>
<evidence type="ECO:0000256" key="2">
    <source>
        <dbReference type="ARBA" id="ARBA00023136"/>
    </source>
</evidence>
<evidence type="ECO:0000313" key="5">
    <source>
        <dbReference type="EMBL" id="GAB09716.1"/>
    </source>
</evidence>
<dbReference type="Proteomes" id="UP000035088">
    <property type="component" value="Unassembled WGS sequence"/>
</dbReference>
<protein>
    <submittedName>
        <fullName evidence="5">Uncharacterized protein</fullName>
    </submittedName>
</protein>
<dbReference type="GO" id="GO:0016020">
    <property type="term" value="C:membrane"/>
    <property type="evidence" value="ECO:0007669"/>
    <property type="project" value="UniProtKB-SubCell"/>
</dbReference>
<sequence length="191" mass="20835">MPAGDAGEEPTPKRTPTVKSGSSFVTVDRTDPATAAIGIGVGLLVVALVVASVLLAIGGYRAQQREDLRAEYDSFAQQVTVNLTSLNKSNVDGIRKTLLEKTSGTAAENLQMVTQQIITQIEQHGIQTQGQVLSSAVTKAEPDFGQVLMVLGWSQREGNAASEVESQVFRWRVEMRRINDQLKLTKFDWVY</sequence>
<accession>G7H1J1</accession>
<feature type="region of interest" description="Disordered" evidence="3">
    <location>
        <begin position="1"/>
        <end position="24"/>
    </location>
</feature>
<dbReference type="STRING" id="1073574.GOARA_045_00700"/>
<evidence type="ECO:0000313" key="6">
    <source>
        <dbReference type="Proteomes" id="UP000035088"/>
    </source>
</evidence>
<keyword evidence="2 4" id="KW-0472">Membrane</keyword>
<reference evidence="5 6" key="1">
    <citation type="submission" date="2011-11" db="EMBL/GenBank/DDBJ databases">
        <title>Whole genome shotgun sequence of Gordonia araii NBRC 100433.</title>
        <authorList>
            <person name="Yoshida Y."/>
            <person name="Hosoyama A."/>
            <person name="Tsuchikane K."/>
            <person name="Katsumata H."/>
            <person name="Yamazaki S."/>
            <person name="Fujita N."/>
        </authorList>
    </citation>
    <scope>NUCLEOTIDE SEQUENCE [LARGE SCALE GENOMIC DNA]</scope>
    <source>
        <strain evidence="5 6">NBRC 100433</strain>
    </source>
</reference>
<proteinExistence type="predicted"/>
<comment type="caution">
    <text evidence="5">The sequence shown here is derived from an EMBL/GenBank/DDBJ whole genome shotgun (WGS) entry which is preliminary data.</text>
</comment>
<dbReference type="EMBL" id="BAEE01000045">
    <property type="protein sequence ID" value="GAB09716.1"/>
    <property type="molecule type" value="Genomic_DNA"/>
</dbReference>
<dbReference type="PANTHER" id="PTHR37042">
    <property type="entry name" value="OUTER MEMBRANE PROTEIN RV1973"/>
    <property type="match status" value="1"/>
</dbReference>
<keyword evidence="4" id="KW-0812">Transmembrane</keyword>
<organism evidence="5 6">
    <name type="scientific">Gordonia araii NBRC 100433</name>
    <dbReference type="NCBI Taxonomy" id="1073574"/>
    <lineage>
        <taxon>Bacteria</taxon>
        <taxon>Bacillati</taxon>
        <taxon>Actinomycetota</taxon>
        <taxon>Actinomycetes</taxon>
        <taxon>Mycobacteriales</taxon>
        <taxon>Gordoniaceae</taxon>
        <taxon>Gordonia</taxon>
    </lineage>
</organism>
<keyword evidence="4" id="KW-1133">Transmembrane helix</keyword>
<dbReference type="PANTHER" id="PTHR37042:SF4">
    <property type="entry name" value="OUTER MEMBRANE PROTEIN RV1973"/>
    <property type="match status" value="1"/>
</dbReference>
<evidence type="ECO:0000256" key="1">
    <source>
        <dbReference type="ARBA" id="ARBA00004370"/>
    </source>
</evidence>
<evidence type="ECO:0000256" key="3">
    <source>
        <dbReference type="SAM" id="MobiDB-lite"/>
    </source>
</evidence>
<feature type="transmembrane region" description="Helical" evidence="4">
    <location>
        <begin position="35"/>
        <end position="60"/>
    </location>
</feature>
<evidence type="ECO:0000256" key="4">
    <source>
        <dbReference type="SAM" id="Phobius"/>
    </source>
</evidence>
<name>G7H1J1_9ACTN</name>
<gene>
    <name evidence="5" type="ORF">GOARA_045_00700</name>
</gene>